<accession>A0A4C2AFP7</accession>
<evidence type="ECO:0000313" key="1">
    <source>
        <dbReference type="EMBL" id="GBP97974.1"/>
    </source>
</evidence>
<proteinExistence type="predicted"/>
<dbReference type="EMBL" id="BGZK01003035">
    <property type="protein sequence ID" value="GBP97974.1"/>
    <property type="molecule type" value="Genomic_DNA"/>
</dbReference>
<dbReference type="Proteomes" id="UP000299102">
    <property type="component" value="Unassembled WGS sequence"/>
</dbReference>
<comment type="caution">
    <text evidence="1">The sequence shown here is derived from an EMBL/GenBank/DDBJ whole genome shotgun (WGS) entry which is preliminary data.</text>
</comment>
<reference evidence="1 2" key="1">
    <citation type="journal article" date="2019" name="Commun. Biol.">
        <title>The bagworm genome reveals a unique fibroin gene that provides high tensile strength.</title>
        <authorList>
            <person name="Kono N."/>
            <person name="Nakamura H."/>
            <person name="Ohtoshi R."/>
            <person name="Tomita M."/>
            <person name="Numata K."/>
            <person name="Arakawa K."/>
        </authorList>
    </citation>
    <scope>NUCLEOTIDE SEQUENCE [LARGE SCALE GENOMIC DNA]</scope>
</reference>
<gene>
    <name evidence="1" type="ORF">EVAR_90558_1</name>
</gene>
<protein>
    <submittedName>
        <fullName evidence="1">Uncharacterized protein</fullName>
    </submittedName>
</protein>
<sequence>MHKHNLIIRHYNTASSPPLRHLPMFYDSLETREAASRVTSAQGDRSTRSISRLALFLVLRNPKIHR</sequence>
<keyword evidence="2" id="KW-1185">Reference proteome</keyword>
<organism evidence="1 2">
    <name type="scientific">Eumeta variegata</name>
    <name type="common">Bagworm moth</name>
    <name type="synonym">Eumeta japonica</name>
    <dbReference type="NCBI Taxonomy" id="151549"/>
    <lineage>
        <taxon>Eukaryota</taxon>
        <taxon>Metazoa</taxon>
        <taxon>Ecdysozoa</taxon>
        <taxon>Arthropoda</taxon>
        <taxon>Hexapoda</taxon>
        <taxon>Insecta</taxon>
        <taxon>Pterygota</taxon>
        <taxon>Neoptera</taxon>
        <taxon>Endopterygota</taxon>
        <taxon>Lepidoptera</taxon>
        <taxon>Glossata</taxon>
        <taxon>Ditrysia</taxon>
        <taxon>Tineoidea</taxon>
        <taxon>Psychidae</taxon>
        <taxon>Oiketicinae</taxon>
        <taxon>Eumeta</taxon>
    </lineage>
</organism>
<dbReference type="AlphaFoldDB" id="A0A4C2AFP7"/>
<evidence type="ECO:0000313" key="2">
    <source>
        <dbReference type="Proteomes" id="UP000299102"/>
    </source>
</evidence>
<name>A0A4C2AFP7_EUMVA</name>